<dbReference type="InterPro" id="IPR029063">
    <property type="entry name" value="SAM-dependent_MTases_sf"/>
</dbReference>
<dbReference type="Pfam" id="PF13489">
    <property type="entry name" value="Methyltransf_23"/>
    <property type="match status" value="1"/>
</dbReference>
<name>A0A1V6Q2Y6_9EURO</name>
<dbReference type="SUPFAM" id="SSF53335">
    <property type="entry name" value="S-adenosyl-L-methionine-dependent methyltransferases"/>
    <property type="match status" value="1"/>
</dbReference>
<proteinExistence type="predicted"/>
<evidence type="ECO:0008006" key="3">
    <source>
        <dbReference type="Google" id="ProtNLM"/>
    </source>
</evidence>
<dbReference type="AlphaFoldDB" id="A0A1V6Q2Y6"/>
<dbReference type="Gene3D" id="3.40.50.150">
    <property type="entry name" value="Vaccinia Virus protein VP39"/>
    <property type="match status" value="1"/>
</dbReference>
<dbReference type="PANTHER" id="PTHR43591:SF10">
    <property type="entry name" value="ABC TRANSMEMBRANE TYPE-1 DOMAIN-CONTAINING PROTEIN-RELATED"/>
    <property type="match status" value="1"/>
</dbReference>
<gene>
    <name evidence="1" type="ORF">PENANT_c016G08415</name>
</gene>
<comment type="caution">
    <text evidence="1">The sequence shown here is derived from an EMBL/GenBank/DDBJ whole genome shotgun (WGS) entry which is preliminary data.</text>
</comment>
<dbReference type="STRING" id="416450.A0A1V6Q2Y6"/>
<dbReference type="CDD" id="cd02440">
    <property type="entry name" value="AdoMet_MTases"/>
    <property type="match status" value="1"/>
</dbReference>
<dbReference type="EMBL" id="MDYN01000016">
    <property type="protein sequence ID" value="OQD83594.1"/>
    <property type="molecule type" value="Genomic_DNA"/>
</dbReference>
<dbReference type="PANTHER" id="PTHR43591">
    <property type="entry name" value="METHYLTRANSFERASE"/>
    <property type="match status" value="1"/>
</dbReference>
<protein>
    <recommendedName>
        <fullName evidence="3">Methyltransferase domain-containing protein</fullName>
    </recommendedName>
</protein>
<dbReference type="GO" id="GO:0008168">
    <property type="term" value="F:methyltransferase activity"/>
    <property type="evidence" value="ECO:0007669"/>
    <property type="project" value="TreeGrafter"/>
</dbReference>
<evidence type="ECO:0000313" key="1">
    <source>
        <dbReference type="EMBL" id="OQD83594.1"/>
    </source>
</evidence>
<keyword evidence="2" id="KW-1185">Reference proteome</keyword>
<evidence type="ECO:0000313" key="2">
    <source>
        <dbReference type="Proteomes" id="UP000191672"/>
    </source>
</evidence>
<dbReference type="Proteomes" id="UP000191672">
    <property type="component" value="Unassembled WGS sequence"/>
</dbReference>
<organism evidence="1 2">
    <name type="scientific">Penicillium antarcticum</name>
    <dbReference type="NCBI Taxonomy" id="416450"/>
    <lineage>
        <taxon>Eukaryota</taxon>
        <taxon>Fungi</taxon>
        <taxon>Dikarya</taxon>
        <taxon>Ascomycota</taxon>
        <taxon>Pezizomycotina</taxon>
        <taxon>Eurotiomycetes</taxon>
        <taxon>Eurotiomycetidae</taxon>
        <taxon>Eurotiales</taxon>
        <taxon>Aspergillaceae</taxon>
        <taxon>Penicillium</taxon>
    </lineage>
</organism>
<reference evidence="2" key="1">
    <citation type="journal article" date="2017" name="Nat. Microbiol.">
        <title>Global analysis of biosynthetic gene clusters reveals vast potential of secondary metabolite production in Penicillium species.</title>
        <authorList>
            <person name="Nielsen J.C."/>
            <person name="Grijseels S."/>
            <person name="Prigent S."/>
            <person name="Ji B."/>
            <person name="Dainat J."/>
            <person name="Nielsen K.F."/>
            <person name="Frisvad J.C."/>
            <person name="Workman M."/>
            <person name="Nielsen J."/>
        </authorList>
    </citation>
    <scope>NUCLEOTIDE SEQUENCE [LARGE SCALE GENOMIC DNA]</scope>
    <source>
        <strain evidence="2">IBT 31811</strain>
    </source>
</reference>
<accession>A0A1V6Q2Y6</accession>
<sequence>MGARPPVPRADCDTQSLTESVTDYPIEHGRRYHRYHEGAYVYPNDEQELDRLDMQHHMFKMVMDGKLFHVPLEDPKKILDIGTGSGIWPIEMAALFPNAEITGTDLSPVQPTEVPPNVHFLIDDATEEEWLWDANHFDFIHIGHMTGAMPSFKRILRQTFKHLKPGASLECHELDPKPKCDDNTMPPENPDGGFSAFALHDWVDMNMRSGRDADPARQFRIAHRIDRWMKEIGFVDVQQRIRKIPTNTWPQDEKLKTLAELMPFGRHAYRHALKPPATPTFDHLWISDDLLAATFRRFANGQRRHGSCVPGPLEARRRLAKRRNTALAGFGGNPAEDISCLFGRYGREHMKWTDHPWQRAQFETQGLVNHSLGTDSPFPFSDQNPVPEPSEFRVPNVSSRPVRTDYDTTKEILEDFLSGSDWGIDDARDFTRRLRIDLQREPRYSRQIFERLLTRADPKLTEAIAFLDDPFLNTRGSGNYVAAVEIFVRGQEKVAKRSAVLDAINRALELGLISTEEICMIITALPNIAIARKQTLASGNQKKLLKHYQAMWKAIGSCNILGYHDLDRKIVDAWLGELLSMRSFDFAEEVIIETHDASSRTQWPSLLVQTWLEAMGEAESETGLPYPDKIFTQLDVNCAADCVIRVTESLLSSPANRTSRNRMIQRWKDCLSRITAVWTVAESQVWFDFPLPSVQASQEQAPLSLSTQRQIVLRLWLLRNISRSMGPMYSKVARTTDRPISSLLNLFELVAQSTNGSFFADLMREIHALDLPCNSLLPLALNTKGKNAITKTTRDTLWRLETAQLSLAEVWTNPTIYKGVQKLFHGTFEQMFQRMNLTNPATADELVHVARTGDSDSIWAVLRIINNNTAFKLSLTKAWIPIPHPDEKVLVRYHPPQTVYPEPHAAVDLINKLAIAISCCESLSPCQAFHMVHWLYSFLRRHSGPVDPEFCRALYHAGVTRYRRDGGYVSATRYEYILWIISKFEGPEVAKQLSSFGALRESMAFDDDDDC</sequence>